<dbReference type="InterPro" id="IPR017853">
    <property type="entry name" value="GH"/>
</dbReference>
<keyword evidence="12" id="KW-1185">Reference proteome</keyword>
<evidence type="ECO:0000256" key="3">
    <source>
        <dbReference type="ARBA" id="ARBA00012780"/>
    </source>
</evidence>
<dbReference type="GO" id="GO:0042973">
    <property type="term" value="F:glucan endo-1,3-beta-D-glucosidase activity"/>
    <property type="evidence" value="ECO:0007669"/>
    <property type="project" value="UniProtKB-EC"/>
</dbReference>
<evidence type="ECO:0000313" key="11">
    <source>
        <dbReference type="EMBL" id="KAE9622136.1"/>
    </source>
</evidence>
<comment type="catalytic activity">
    <reaction evidence="1">
        <text>Hydrolysis of (1-&gt;3)-beta-D-glucosidic linkages in (1-&gt;3)-beta-D-glucans.</text>
        <dbReference type="EC" id="3.2.1.39"/>
    </reaction>
</comment>
<evidence type="ECO:0000256" key="9">
    <source>
        <dbReference type="RuleBase" id="RU004336"/>
    </source>
</evidence>
<evidence type="ECO:0000256" key="10">
    <source>
        <dbReference type="SAM" id="Phobius"/>
    </source>
</evidence>
<dbReference type="EMBL" id="WOCE01000001">
    <property type="protein sequence ID" value="KAE9622136.1"/>
    <property type="molecule type" value="Genomic_DNA"/>
</dbReference>
<dbReference type="PROSITE" id="PS00587">
    <property type="entry name" value="GLYCOSYL_HYDROL_F17"/>
    <property type="match status" value="1"/>
</dbReference>
<dbReference type="InterPro" id="IPR044965">
    <property type="entry name" value="Glyco_hydro_17_plant"/>
</dbReference>
<keyword evidence="10" id="KW-0812">Transmembrane</keyword>
<dbReference type="AlphaFoldDB" id="A0A6A4RBJ1"/>
<dbReference type="Gene3D" id="3.20.20.80">
    <property type="entry name" value="Glycosidases"/>
    <property type="match status" value="1"/>
</dbReference>
<evidence type="ECO:0000256" key="2">
    <source>
        <dbReference type="ARBA" id="ARBA00008773"/>
    </source>
</evidence>
<evidence type="ECO:0000256" key="8">
    <source>
        <dbReference type="RuleBase" id="RU004335"/>
    </source>
</evidence>
<dbReference type="Proteomes" id="UP000447434">
    <property type="component" value="Chromosome 1"/>
</dbReference>
<keyword evidence="10" id="KW-0472">Membrane</keyword>
<evidence type="ECO:0000256" key="4">
    <source>
        <dbReference type="ARBA" id="ARBA00022801"/>
    </source>
</evidence>
<reference evidence="12" key="1">
    <citation type="journal article" date="2020" name="Nat. Commun.">
        <title>Genome sequence of the cluster root forming white lupin.</title>
        <authorList>
            <person name="Hufnagel B."/>
            <person name="Marques A."/>
            <person name="Soriano A."/>
            <person name="Marques L."/>
            <person name="Divol F."/>
            <person name="Doumas P."/>
            <person name="Sallet E."/>
            <person name="Mancinotti D."/>
            <person name="Carrere S."/>
            <person name="Marande W."/>
            <person name="Arribat S."/>
            <person name="Keller J."/>
            <person name="Huneau C."/>
            <person name="Blein T."/>
            <person name="Aime D."/>
            <person name="Laguerre M."/>
            <person name="Taylor J."/>
            <person name="Schubert V."/>
            <person name="Nelson M."/>
            <person name="Geu-Flores F."/>
            <person name="Crespi M."/>
            <person name="Gallardo-Guerrero K."/>
            <person name="Delaux P.-M."/>
            <person name="Salse J."/>
            <person name="Berges H."/>
            <person name="Guyot R."/>
            <person name="Gouzy J."/>
            <person name="Peret B."/>
        </authorList>
    </citation>
    <scope>NUCLEOTIDE SEQUENCE [LARGE SCALE GENOMIC DNA]</scope>
    <source>
        <strain evidence="12">cv. Amiga</strain>
    </source>
</reference>
<dbReference type="OrthoDB" id="941679at2759"/>
<dbReference type="PANTHER" id="PTHR32227">
    <property type="entry name" value="GLUCAN ENDO-1,3-BETA-GLUCOSIDASE BG1-RELATED-RELATED"/>
    <property type="match status" value="1"/>
</dbReference>
<dbReference type="SUPFAM" id="SSF51445">
    <property type="entry name" value="(Trans)glycosidases"/>
    <property type="match status" value="1"/>
</dbReference>
<evidence type="ECO:0000256" key="7">
    <source>
        <dbReference type="ARBA" id="ARBA00033417"/>
    </source>
</evidence>
<feature type="transmembrane region" description="Helical" evidence="10">
    <location>
        <begin position="170"/>
        <end position="193"/>
    </location>
</feature>
<evidence type="ECO:0000256" key="5">
    <source>
        <dbReference type="ARBA" id="ARBA00023295"/>
    </source>
</evidence>
<keyword evidence="5 9" id="KW-0326">Glycosidase</keyword>
<keyword evidence="4 9" id="KW-0378">Hydrolase</keyword>
<dbReference type="EC" id="3.2.1.39" evidence="3"/>
<proteinExistence type="inferred from homology"/>
<evidence type="ECO:0000256" key="1">
    <source>
        <dbReference type="ARBA" id="ARBA00000382"/>
    </source>
</evidence>
<comment type="similarity">
    <text evidence="2 8">Belongs to the glycosyl hydrolase 17 family.</text>
</comment>
<gene>
    <name evidence="11" type="ORF">Lalb_Chr01g0022111</name>
</gene>
<dbReference type="GO" id="GO:0005975">
    <property type="term" value="P:carbohydrate metabolic process"/>
    <property type="evidence" value="ECO:0007669"/>
    <property type="project" value="InterPro"/>
</dbReference>
<dbReference type="Pfam" id="PF00332">
    <property type="entry name" value="Glyco_hydro_17"/>
    <property type="match status" value="1"/>
</dbReference>
<keyword evidence="10" id="KW-1133">Transmembrane helix</keyword>
<sequence>MCNIEHSLRIFEIHNIKIGTSSSMDVLETPFPPSKAAFRNDISDQVLKPMLEFLSKSESYFFLDVYSFFAWASDPISINLDYALFKSKYIRVIDPGTNIVYTNIFDQMIDAIYFSMNRLGYPNVLIFIAETGWPNSGDSNQIGAIFTMLRLIIGILLKKLRKNRHLGLRFYIVNCMMLFVYITIILIIFYTFFKQMCNYTHYIKRNVKGNTLQESKPIIWQTKLFFP</sequence>
<dbReference type="InterPro" id="IPR000490">
    <property type="entry name" value="Glyco_hydro_17"/>
</dbReference>
<organism evidence="11 12">
    <name type="scientific">Lupinus albus</name>
    <name type="common">White lupine</name>
    <name type="synonym">Lupinus termis</name>
    <dbReference type="NCBI Taxonomy" id="3870"/>
    <lineage>
        <taxon>Eukaryota</taxon>
        <taxon>Viridiplantae</taxon>
        <taxon>Streptophyta</taxon>
        <taxon>Embryophyta</taxon>
        <taxon>Tracheophyta</taxon>
        <taxon>Spermatophyta</taxon>
        <taxon>Magnoliopsida</taxon>
        <taxon>eudicotyledons</taxon>
        <taxon>Gunneridae</taxon>
        <taxon>Pentapetalae</taxon>
        <taxon>rosids</taxon>
        <taxon>fabids</taxon>
        <taxon>Fabales</taxon>
        <taxon>Fabaceae</taxon>
        <taxon>Papilionoideae</taxon>
        <taxon>50 kb inversion clade</taxon>
        <taxon>genistoids sensu lato</taxon>
        <taxon>core genistoids</taxon>
        <taxon>Genisteae</taxon>
        <taxon>Lupinus</taxon>
    </lineage>
</organism>
<evidence type="ECO:0000256" key="6">
    <source>
        <dbReference type="ARBA" id="ARBA00033335"/>
    </source>
</evidence>
<name>A0A6A4RBJ1_LUPAL</name>
<protein>
    <recommendedName>
        <fullName evidence="3">glucan endo-1,3-beta-D-glucosidase</fullName>
        <ecNumber evidence="3">3.2.1.39</ecNumber>
    </recommendedName>
    <alternativeName>
        <fullName evidence="6">(1-&gt;3)-beta-glucan endohydrolase</fullName>
    </alternativeName>
    <alternativeName>
        <fullName evidence="7">Beta-1,3-endoglucanase</fullName>
    </alternativeName>
</protein>
<comment type="caution">
    <text evidence="11">The sequence shown here is derived from an EMBL/GenBank/DDBJ whole genome shotgun (WGS) entry which is preliminary data.</text>
</comment>
<evidence type="ECO:0000313" key="12">
    <source>
        <dbReference type="Proteomes" id="UP000447434"/>
    </source>
</evidence>
<accession>A0A6A4RBJ1</accession>